<gene>
    <name evidence="1" type="ordered locus">Mhar_1653</name>
</gene>
<reference evidence="1 2" key="1">
    <citation type="journal article" date="2012" name="PLoS ONE">
        <title>The genome characteristics and predicted function of methyl-group oxidation pathway in the obligate aceticlastic methanogens, Methanosaeta spp.</title>
        <authorList>
            <person name="Zhu J."/>
            <person name="Zheng H."/>
            <person name="Ai G."/>
            <person name="Zhang G."/>
            <person name="Liu D."/>
            <person name="Liu X."/>
            <person name="Dong X."/>
        </authorList>
    </citation>
    <scope>NUCLEOTIDE SEQUENCE [LARGE SCALE GENOMIC DNA]</scope>
    <source>
        <strain evidence="1 2">6Ac</strain>
    </source>
</reference>
<dbReference type="AlphaFoldDB" id="G7WPY2"/>
<name>G7WPY2_METH6</name>
<organism evidence="1 2">
    <name type="scientific">Methanothrix harundinacea (strain 6Ac)</name>
    <name type="common">Methanosaeta harundinacea</name>
    <dbReference type="NCBI Taxonomy" id="1110509"/>
    <lineage>
        <taxon>Archaea</taxon>
        <taxon>Methanobacteriati</taxon>
        <taxon>Methanobacteriota</taxon>
        <taxon>Stenosarchaea group</taxon>
        <taxon>Methanomicrobia</taxon>
        <taxon>Methanotrichales</taxon>
        <taxon>Methanotrichaceae</taxon>
        <taxon>Methanothrix</taxon>
    </lineage>
</organism>
<evidence type="ECO:0000313" key="2">
    <source>
        <dbReference type="Proteomes" id="UP000005877"/>
    </source>
</evidence>
<protein>
    <submittedName>
        <fullName evidence="1">Uncharacterized protein</fullName>
    </submittedName>
</protein>
<dbReference type="HOGENOM" id="CLU_1088259_0_0_2"/>
<keyword evidence="2" id="KW-1185">Reference proteome</keyword>
<dbReference type="KEGG" id="mhi:Mhar_1653"/>
<dbReference type="Proteomes" id="UP000005877">
    <property type="component" value="Chromosome"/>
</dbReference>
<sequence length="271" mass="28981">MKRLIAACISAGLVVTLGLVGMAYGQFGYRVTNSSPEVGDIVEDFADNLPSPEPFVQTPVQMGYWDTGSSSMTFDEGDVLYLHIGGVVVMGTDVSANDIRLTDSAFGSAGSKVKAGDGDLEKDLTPFPRGLPRIVFVDEVLGVVGQFDITDSVYIKTASPAWILGSGDVRLSSVHGLSASLVKEGDSDYGLECSVLHQGPSFDVWYPGARGKLRFFNENGNVFIDPGAPLKTLPSPPIYDEPDVVYFDLSNPSAQPRSFGYITPNAIRISL</sequence>
<dbReference type="GeneID" id="12510822"/>
<dbReference type="STRING" id="1110509.Mhar_1653"/>
<evidence type="ECO:0000313" key="1">
    <source>
        <dbReference type="EMBL" id="AET65013.1"/>
    </source>
</evidence>
<dbReference type="EMBL" id="CP003117">
    <property type="protein sequence ID" value="AET65013.1"/>
    <property type="molecule type" value="Genomic_DNA"/>
</dbReference>
<accession>G7WPY2</accession>
<dbReference type="RefSeq" id="WP_014587195.1">
    <property type="nucleotide sequence ID" value="NC_017527.1"/>
</dbReference>
<dbReference type="PATRIC" id="fig|1110509.7.peg.1838"/>
<proteinExistence type="predicted"/>